<keyword evidence="4" id="KW-0539">Nucleus</keyword>
<dbReference type="Proteomes" id="UP001652623">
    <property type="component" value="Chromosome 2"/>
</dbReference>
<dbReference type="PANTHER" id="PTHR47994:SF5">
    <property type="entry name" value="F14D16.11-RELATED"/>
    <property type="match status" value="1"/>
</dbReference>
<dbReference type="RefSeq" id="XP_048330188.2">
    <property type="nucleotide sequence ID" value="XM_048474231.2"/>
</dbReference>
<dbReference type="GeneID" id="125422467"/>
<dbReference type="SUPFAM" id="SSF46689">
    <property type="entry name" value="Homeodomain-like"/>
    <property type="match status" value="1"/>
</dbReference>
<feature type="domain" description="HTH myb-type" evidence="7">
    <location>
        <begin position="66"/>
        <end position="116"/>
    </location>
</feature>
<dbReference type="PANTHER" id="PTHR47994">
    <property type="entry name" value="F14D16.11-RELATED"/>
    <property type="match status" value="1"/>
</dbReference>
<feature type="domain" description="Myb-like" evidence="6">
    <location>
        <begin position="62"/>
        <end position="112"/>
    </location>
</feature>
<dbReference type="CDD" id="cd00167">
    <property type="entry name" value="SANT"/>
    <property type="match status" value="2"/>
</dbReference>
<feature type="compositionally biased region" description="Low complexity" evidence="5">
    <location>
        <begin position="242"/>
        <end position="257"/>
    </location>
</feature>
<dbReference type="SMART" id="SM00717">
    <property type="entry name" value="SANT"/>
    <property type="match status" value="2"/>
</dbReference>
<evidence type="ECO:0000256" key="1">
    <source>
        <dbReference type="ARBA" id="ARBA00004123"/>
    </source>
</evidence>
<dbReference type="InterPro" id="IPR017930">
    <property type="entry name" value="Myb_dom"/>
</dbReference>
<name>A0ABM3IK88_ZIZJJ</name>
<dbReference type="RefSeq" id="XP_048330189.2">
    <property type="nucleotide sequence ID" value="XM_048474232.2"/>
</dbReference>
<keyword evidence="2" id="KW-0677">Repeat</keyword>
<evidence type="ECO:0000256" key="4">
    <source>
        <dbReference type="ARBA" id="ARBA00023242"/>
    </source>
</evidence>
<dbReference type="PROSITE" id="PS51294">
    <property type="entry name" value="HTH_MYB"/>
    <property type="match status" value="2"/>
</dbReference>
<protein>
    <submittedName>
        <fullName evidence="9 10">Transcription factor MYB35</fullName>
    </submittedName>
</protein>
<organism evidence="8 9">
    <name type="scientific">Ziziphus jujuba</name>
    <name type="common">Chinese jujube</name>
    <name type="synonym">Ziziphus sativa</name>
    <dbReference type="NCBI Taxonomy" id="326968"/>
    <lineage>
        <taxon>Eukaryota</taxon>
        <taxon>Viridiplantae</taxon>
        <taxon>Streptophyta</taxon>
        <taxon>Embryophyta</taxon>
        <taxon>Tracheophyta</taxon>
        <taxon>Spermatophyta</taxon>
        <taxon>Magnoliopsida</taxon>
        <taxon>eudicotyledons</taxon>
        <taxon>Gunneridae</taxon>
        <taxon>Pentapetalae</taxon>
        <taxon>rosids</taxon>
        <taxon>fabids</taxon>
        <taxon>Rosales</taxon>
        <taxon>Rhamnaceae</taxon>
        <taxon>Paliureae</taxon>
        <taxon>Ziziphus</taxon>
    </lineage>
</organism>
<keyword evidence="3" id="KW-0238">DNA-binding</keyword>
<evidence type="ECO:0000256" key="2">
    <source>
        <dbReference type="ARBA" id="ARBA00022737"/>
    </source>
</evidence>
<dbReference type="Gene3D" id="1.10.10.60">
    <property type="entry name" value="Homeodomain-like"/>
    <property type="match status" value="2"/>
</dbReference>
<dbReference type="InterPro" id="IPR015495">
    <property type="entry name" value="Myb_TF_plants"/>
</dbReference>
<reference evidence="8 9" key="1">
    <citation type="submission" date="2025-05" db="UniProtKB">
        <authorList>
            <consortium name="RefSeq"/>
        </authorList>
    </citation>
    <scope>IDENTIFICATION</scope>
    <source>
        <tissue evidence="9 10">Seedling</tissue>
    </source>
</reference>
<dbReference type="Pfam" id="PF00249">
    <property type="entry name" value="Myb_DNA-binding"/>
    <property type="match status" value="2"/>
</dbReference>
<evidence type="ECO:0000313" key="8">
    <source>
        <dbReference type="Proteomes" id="UP001652623"/>
    </source>
</evidence>
<evidence type="ECO:0000256" key="5">
    <source>
        <dbReference type="SAM" id="MobiDB-lite"/>
    </source>
</evidence>
<accession>A0ABM3IK88</accession>
<dbReference type="PROSITE" id="PS50090">
    <property type="entry name" value="MYB_LIKE"/>
    <property type="match status" value="2"/>
</dbReference>
<gene>
    <name evidence="9 10" type="primary">LOC125422467</name>
</gene>
<feature type="domain" description="HTH myb-type" evidence="7">
    <location>
        <begin position="9"/>
        <end position="65"/>
    </location>
</feature>
<comment type="subcellular location">
    <subcellularLocation>
        <location evidence="1">Nucleus</location>
    </subcellularLocation>
</comment>
<keyword evidence="8" id="KW-1185">Reference proteome</keyword>
<feature type="domain" description="Myb-like" evidence="6">
    <location>
        <begin position="9"/>
        <end position="61"/>
    </location>
</feature>
<evidence type="ECO:0000256" key="3">
    <source>
        <dbReference type="ARBA" id="ARBA00023125"/>
    </source>
</evidence>
<evidence type="ECO:0000259" key="6">
    <source>
        <dbReference type="PROSITE" id="PS50090"/>
    </source>
</evidence>
<evidence type="ECO:0000313" key="9">
    <source>
        <dbReference type="RefSeq" id="XP_048330188.2"/>
    </source>
</evidence>
<dbReference type="InterPro" id="IPR009057">
    <property type="entry name" value="Homeodomain-like_sf"/>
</dbReference>
<feature type="region of interest" description="Disordered" evidence="5">
    <location>
        <begin position="234"/>
        <end position="257"/>
    </location>
</feature>
<dbReference type="InterPro" id="IPR001005">
    <property type="entry name" value="SANT/Myb"/>
</dbReference>
<sequence length="378" mass="42534">MVRPPCCDKQNVKRGLWSAEEDAKILEYVSKHGTGNWTAVPKRAGLRRCGKSCRLRWTNYLKPDLKHESFTPKEEELIVRLHAAIGSRWSIIAQELPGRTDNDVKNYWNTKLRKKLADMGIDPVTHKPYSQILADYGNIGGLPKTGIRIGSLNKDLKNAILMKPEPFALPPPQQRLSNLSTNSIPTMVLPKSEPTHESMFNNNQSNNQSLDLLSQLQAIKMVTEASNCNNHEFSNPQDFWNPKPTLSSPSSSSSTCTSSAMQQEKSAIAFNWNDFLLEDEFLPSNYPQEQETMVEFSSSEILNQTQNTIIPETHIQIEAGLQEYNGEIGMDNTLSSSNEVHDLSSSCESSFVDALLAREDEILLEFPDLLEEPVYYGL</sequence>
<proteinExistence type="predicted"/>
<evidence type="ECO:0000313" key="10">
    <source>
        <dbReference type="RefSeq" id="XP_048330189.2"/>
    </source>
</evidence>
<evidence type="ECO:0000259" key="7">
    <source>
        <dbReference type="PROSITE" id="PS51294"/>
    </source>
</evidence>